<evidence type="ECO:0000313" key="2">
    <source>
        <dbReference type="Proteomes" id="UP000237000"/>
    </source>
</evidence>
<gene>
    <name evidence="1" type="ORF">TorRG33x02_326490</name>
</gene>
<reference evidence="2" key="1">
    <citation type="submission" date="2016-06" db="EMBL/GenBank/DDBJ databases">
        <title>Parallel loss of symbiosis genes in relatives of nitrogen-fixing non-legume Parasponia.</title>
        <authorList>
            <person name="Van Velzen R."/>
            <person name="Holmer R."/>
            <person name="Bu F."/>
            <person name="Rutten L."/>
            <person name="Van Zeijl A."/>
            <person name="Liu W."/>
            <person name="Santuari L."/>
            <person name="Cao Q."/>
            <person name="Sharma T."/>
            <person name="Shen D."/>
            <person name="Roswanjaya Y."/>
            <person name="Wardhani T."/>
            <person name="Kalhor M.S."/>
            <person name="Jansen J."/>
            <person name="Van den Hoogen J."/>
            <person name="Gungor B."/>
            <person name="Hartog M."/>
            <person name="Hontelez J."/>
            <person name="Verver J."/>
            <person name="Yang W.-C."/>
            <person name="Schijlen E."/>
            <person name="Repin R."/>
            <person name="Schilthuizen M."/>
            <person name="Schranz E."/>
            <person name="Heidstra R."/>
            <person name="Miyata K."/>
            <person name="Fedorova E."/>
            <person name="Kohlen W."/>
            <person name="Bisseling T."/>
            <person name="Smit S."/>
            <person name="Geurts R."/>
        </authorList>
    </citation>
    <scope>NUCLEOTIDE SEQUENCE [LARGE SCALE GENOMIC DNA]</scope>
    <source>
        <strain evidence="2">cv. RG33-2</strain>
    </source>
</reference>
<keyword evidence="2" id="KW-1185">Reference proteome</keyword>
<accession>A0A2P5BBX7</accession>
<name>A0A2P5BBX7_TREOI</name>
<feature type="non-terminal residue" evidence="1">
    <location>
        <position position="1"/>
    </location>
</feature>
<dbReference type="OrthoDB" id="10403318at2759"/>
<proteinExistence type="predicted"/>
<dbReference type="Proteomes" id="UP000237000">
    <property type="component" value="Unassembled WGS sequence"/>
</dbReference>
<comment type="caution">
    <text evidence="1">The sequence shown here is derived from an EMBL/GenBank/DDBJ whole genome shotgun (WGS) entry which is preliminary data.</text>
</comment>
<protein>
    <submittedName>
        <fullName evidence="1">Uncharacterized protein</fullName>
    </submittedName>
</protein>
<dbReference type="AlphaFoldDB" id="A0A2P5BBX7"/>
<organism evidence="1 2">
    <name type="scientific">Trema orientale</name>
    <name type="common">Charcoal tree</name>
    <name type="synonym">Celtis orientalis</name>
    <dbReference type="NCBI Taxonomy" id="63057"/>
    <lineage>
        <taxon>Eukaryota</taxon>
        <taxon>Viridiplantae</taxon>
        <taxon>Streptophyta</taxon>
        <taxon>Embryophyta</taxon>
        <taxon>Tracheophyta</taxon>
        <taxon>Spermatophyta</taxon>
        <taxon>Magnoliopsida</taxon>
        <taxon>eudicotyledons</taxon>
        <taxon>Gunneridae</taxon>
        <taxon>Pentapetalae</taxon>
        <taxon>rosids</taxon>
        <taxon>fabids</taxon>
        <taxon>Rosales</taxon>
        <taxon>Cannabaceae</taxon>
        <taxon>Trema</taxon>
    </lineage>
</organism>
<sequence length="100" mass="11937">STFHLSLSKLFQQNNFKQPLVFCNNIIYLKAQVYESYLTYEAMHTSWNSIRSNKNIGNRYFMPTSANRTHLARIKDKHKEPLKTWDIKLNEYKISQVDHV</sequence>
<dbReference type="InParanoid" id="A0A2P5BBX7"/>
<dbReference type="EMBL" id="JXTC01000557">
    <property type="protein sequence ID" value="PON46292.1"/>
    <property type="molecule type" value="Genomic_DNA"/>
</dbReference>
<evidence type="ECO:0000313" key="1">
    <source>
        <dbReference type="EMBL" id="PON46292.1"/>
    </source>
</evidence>